<comment type="function">
    <text evidence="10">Acts in the modification of cell walls via demethylesterification of cell wall pectin.</text>
</comment>
<evidence type="ECO:0000256" key="9">
    <source>
        <dbReference type="ARBA" id="ARBA00047928"/>
    </source>
</evidence>
<dbReference type="GO" id="GO:0042545">
    <property type="term" value="P:cell wall modification"/>
    <property type="evidence" value="ECO:0007669"/>
    <property type="project" value="InterPro"/>
</dbReference>
<keyword evidence="8" id="KW-0325">Glycoprotein</keyword>
<feature type="chain" id="PRO_5014699116" description="pectinesterase" evidence="11">
    <location>
        <begin position="25"/>
        <end position="339"/>
    </location>
</feature>
<comment type="pathway">
    <text evidence="2">Glycan metabolism; pectin degradation; 2-dehydro-3-deoxy-D-gluconate from pectin: step 1/5.</text>
</comment>
<reference evidence="13" key="1">
    <citation type="submission" date="2018-02" db="EMBL/GenBank/DDBJ databases">
        <authorList>
            <person name="Cohen D.B."/>
            <person name="Kent A.D."/>
        </authorList>
    </citation>
    <scope>NUCLEOTIDE SEQUENCE</scope>
</reference>
<name>A0A2N9GM66_FAGSY</name>
<feature type="signal peptide" evidence="11">
    <location>
        <begin position="1"/>
        <end position="24"/>
    </location>
</feature>
<keyword evidence="5" id="KW-0134">Cell wall</keyword>
<feature type="domain" description="Pectinesterase catalytic" evidence="12">
    <location>
        <begin position="39"/>
        <end position="313"/>
    </location>
</feature>
<organism evidence="13">
    <name type="scientific">Fagus sylvatica</name>
    <name type="common">Beechnut</name>
    <dbReference type="NCBI Taxonomy" id="28930"/>
    <lineage>
        <taxon>Eukaryota</taxon>
        <taxon>Viridiplantae</taxon>
        <taxon>Streptophyta</taxon>
        <taxon>Embryophyta</taxon>
        <taxon>Tracheophyta</taxon>
        <taxon>Spermatophyta</taxon>
        <taxon>Magnoliopsida</taxon>
        <taxon>eudicotyledons</taxon>
        <taxon>Gunneridae</taxon>
        <taxon>Pentapetalae</taxon>
        <taxon>rosids</taxon>
        <taxon>fabids</taxon>
        <taxon>Fagales</taxon>
        <taxon>Fagaceae</taxon>
        <taxon>Fagus</taxon>
    </lineage>
</organism>
<dbReference type="Pfam" id="PF01095">
    <property type="entry name" value="Pectinesterase"/>
    <property type="match status" value="1"/>
</dbReference>
<evidence type="ECO:0000256" key="7">
    <source>
        <dbReference type="ARBA" id="ARBA00023085"/>
    </source>
</evidence>
<keyword evidence="11" id="KW-0732">Signal</keyword>
<evidence type="ECO:0000256" key="4">
    <source>
        <dbReference type="ARBA" id="ARBA00013229"/>
    </source>
</evidence>
<comment type="catalytic activity">
    <reaction evidence="9">
        <text>[(1-&gt;4)-alpha-D-galacturonosyl methyl ester](n) + n H2O = [(1-&gt;4)-alpha-D-galacturonosyl](n) + n methanol + n H(+)</text>
        <dbReference type="Rhea" id="RHEA:22380"/>
        <dbReference type="Rhea" id="RHEA-COMP:14570"/>
        <dbReference type="Rhea" id="RHEA-COMP:14573"/>
        <dbReference type="ChEBI" id="CHEBI:15377"/>
        <dbReference type="ChEBI" id="CHEBI:15378"/>
        <dbReference type="ChEBI" id="CHEBI:17790"/>
        <dbReference type="ChEBI" id="CHEBI:140522"/>
        <dbReference type="ChEBI" id="CHEBI:140523"/>
        <dbReference type="EC" id="3.1.1.11"/>
    </reaction>
</comment>
<keyword evidence="6" id="KW-0378">Hydrolase</keyword>
<keyword evidence="7" id="KW-0063">Aspartyl esterase</keyword>
<dbReference type="PANTHER" id="PTHR31321:SF77">
    <property type="entry name" value="PECTINESTERASE CATALYTIC DOMAIN-CONTAINING PROTEIN"/>
    <property type="match status" value="1"/>
</dbReference>
<proteinExistence type="inferred from homology"/>
<dbReference type="InterPro" id="IPR011050">
    <property type="entry name" value="Pectin_lyase_fold/virulence"/>
</dbReference>
<gene>
    <name evidence="13" type="ORF">FSB_LOCUS28584</name>
</gene>
<evidence type="ECO:0000256" key="10">
    <source>
        <dbReference type="ARBA" id="ARBA00057335"/>
    </source>
</evidence>
<evidence type="ECO:0000256" key="8">
    <source>
        <dbReference type="ARBA" id="ARBA00023180"/>
    </source>
</evidence>
<dbReference type="EMBL" id="OIVN01002112">
    <property type="protein sequence ID" value="SPD00702.1"/>
    <property type="molecule type" value="Genomic_DNA"/>
</dbReference>
<evidence type="ECO:0000256" key="3">
    <source>
        <dbReference type="ARBA" id="ARBA00008891"/>
    </source>
</evidence>
<dbReference type="SUPFAM" id="SSF51126">
    <property type="entry name" value="Pectin lyase-like"/>
    <property type="match status" value="1"/>
</dbReference>
<dbReference type="FunFam" id="2.160.20.10:FF:000013">
    <property type="entry name" value="Pectinesterase"/>
    <property type="match status" value="1"/>
</dbReference>
<comment type="subcellular location">
    <subcellularLocation>
        <location evidence="1">Secreted</location>
        <location evidence="1">Cell wall</location>
    </subcellularLocation>
</comment>
<dbReference type="GO" id="GO:0030599">
    <property type="term" value="F:pectinesterase activity"/>
    <property type="evidence" value="ECO:0007669"/>
    <property type="project" value="UniProtKB-EC"/>
</dbReference>
<evidence type="ECO:0000256" key="2">
    <source>
        <dbReference type="ARBA" id="ARBA00005184"/>
    </source>
</evidence>
<dbReference type="EC" id="3.1.1.11" evidence="4"/>
<evidence type="ECO:0000256" key="5">
    <source>
        <dbReference type="ARBA" id="ARBA00022512"/>
    </source>
</evidence>
<keyword evidence="5" id="KW-0964">Secreted</keyword>
<dbReference type="GO" id="GO:0045490">
    <property type="term" value="P:pectin catabolic process"/>
    <property type="evidence" value="ECO:0007669"/>
    <property type="project" value="UniProtKB-UniPathway"/>
</dbReference>
<evidence type="ECO:0000256" key="6">
    <source>
        <dbReference type="ARBA" id="ARBA00022801"/>
    </source>
</evidence>
<dbReference type="AlphaFoldDB" id="A0A2N9GM66"/>
<dbReference type="InterPro" id="IPR000070">
    <property type="entry name" value="Pectinesterase_cat"/>
</dbReference>
<dbReference type="InterPro" id="IPR012334">
    <property type="entry name" value="Pectin_lyas_fold"/>
</dbReference>
<dbReference type="PANTHER" id="PTHR31321">
    <property type="entry name" value="ACYL-COA THIOESTER HYDROLASE YBHC-RELATED"/>
    <property type="match status" value="1"/>
</dbReference>
<dbReference type="UniPathway" id="UPA00545">
    <property type="reaction ID" value="UER00823"/>
</dbReference>
<evidence type="ECO:0000256" key="1">
    <source>
        <dbReference type="ARBA" id="ARBA00004191"/>
    </source>
</evidence>
<protein>
    <recommendedName>
        <fullName evidence="4">pectinesterase</fullName>
        <ecNumber evidence="4">3.1.1.11</ecNumber>
    </recommendedName>
</protein>
<evidence type="ECO:0000256" key="11">
    <source>
        <dbReference type="SAM" id="SignalP"/>
    </source>
</evidence>
<dbReference type="Gene3D" id="2.160.20.10">
    <property type="entry name" value="Single-stranded right-handed beta-helix, Pectin lyase-like"/>
    <property type="match status" value="1"/>
</dbReference>
<sequence length="339" mass="37363">MNTRGYFVNFFVLALCTLMAISRANPDPTHMTAAILIRVDQSGKGDYRKIQDAINAVPSNNSELVFIWVKPGIYKEKIVVPEDKPFITLSGTKATETIITWNDRGDIFESPTFTVLASDFVGRYLTIQNTFGSGAQAVALRVSGDKAAFFNCRILSYQDTLLDDTGRHYYKNCYIEGATDFICGNAASLFEKCLLHSLSEGAGAITAQRRESPAENTGFTFLGCKITGVKTAILGRPWGAYSRVVFALTYMSNVILPQGWDDWGDSSKQRTSYYGQYKCNGAGAITSKRVQWSHNLTIQEAAPFLTMDWINGNSWIRPVPTSFKKAPAAISKNVSADGN</sequence>
<evidence type="ECO:0000259" key="12">
    <source>
        <dbReference type="Pfam" id="PF01095"/>
    </source>
</evidence>
<accession>A0A2N9GM66</accession>
<evidence type="ECO:0000313" key="13">
    <source>
        <dbReference type="EMBL" id="SPD00702.1"/>
    </source>
</evidence>
<comment type="similarity">
    <text evidence="3">Belongs to the pectinesterase family.</text>
</comment>